<proteinExistence type="predicted"/>
<dbReference type="AlphaFoldDB" id="A0A366HV48"/>
<dbReference type="Proteomes" id="UP000253426">
    <property type="component" value="Unassembled WGS sequence"/>
</dbReference>
<dbReference type="SUPFAM" id="SSF118352">
    <property type="entry name" value="HSP33 redox switch-like"/>
    <property type="match status" value="1"/>
</dbReference>
<evidence type="ECO:0000313" key="2">
    <source>
        <dbReference type="Proteomes" id="UP000253426"/>
    </source>
</evidence>
<reference evidence="1 2" key="1">
    <citation type="submission" date="2018-06" db="EMBL/GenBank/DDBJ databases">
        <title>Genomic Encyclopedia of Type Strains, Phase IV (KMG-IV): sequencing the most valuable type-strain genomes for metagenomic binning, comparative biology and taxonomic classification.</title>
        <authorList>
            <person name="Goeker M."/>
        </authorList>
    </citation>
    <scope>NUCLEOTIDE SEQUENCE [LARGE SCALE GENOMIC DNA]</scope>
    <source>
        <strain evidence="1 2">DSM 25532</strain>
    </source>
</reference>
<dbReference type="InterPro" id="IPR000397">
    <property type="entry name" value="Heat_shock_Hsp33"/>
</dbReference>
<sequence length="276" mass="31358">MLNDQPPFPRDLTMSEDSNASVLEVRTYFVRGRNALVARADFEPLYIDYYLHRADHGLQYTNEQDAMLKDALAGLTLHLASRPQDENCGWTMNFQKPAINLFVTGNTRPGNIAGRVFTDDVRDMGANIFSAQTTRIGHAAQQSLVQVEGNQVLSCVEQYYQQSEQRIARFFRHSEEDIAMISSQPDCDEAWLAALTEDDVRVLDQKETLSLLETRRYIWKCGCTVDRLYPILAKLSPEALKEAFGDDEVMTVQCPRCGARYRAAKEQFEAWQAKAS</sequence>
<comment type="caution">
    <text evidence="1">The sequence shown here is derived from an EMBL/GenBank/DDBJ whole genome shotgun (WGS) entry which is preliminary data.</text>
</comment>
<dbReference type="Gene3D" id="3.90.1280.10">
    <property type="entry name" value="HSP33 redox switch-like"/>
    <property type="match status" value="1"/>
</dbReference>
<accession>A0A366HV48</accession>
<dbReference type="GO" id="GO:0005737">
    <property type="term" value="C:cytoplasm"/>
    <property type="evidence" value="ECO:0007669"/>
    <property type="project" value="InterPro"/>
</dbReference>
<dbReference type="EMBL" id="QNRR01000001">
    <property type="protein sequence ID" value="RBP47730.1"/>
    <property type="molecule type" value="Genomic_DNA"/>
</dbReference>
<dbReference type="Pfam" id="PF01430">
    <property type="entry name" value="HSP33"/>
    <property type="match status" value="1"/>
</dbReference>
<name>A0A366HV48_9BACT</name>
<dbReference type="GO" id="GO:0051082">
    <property type="term" value="F:unfolded protein binding"/>
    <property type="evidence" value="ECO:0007669"/>
    <property type="project" value="InterPro"/>
</dbReference>
<evidence type="ECO:0000313" key="1">
    <source>
        <dbReference type="EMBL" id="RBP47730.1"/>
    </source>
</evidence>
<gene>
    <name evidence="1" type="ORF">DES53_101529</name>
</gene>
<keyword evidence="2" id="KW-1185">Reference proteome</keyword>
<dbReference type="GO" id="GO:0006457">
    <property type="term" value="P:protein folding"/>
    <property type="evidence" value="ECO:0007669"/>
    <property type="project" value="InterPro"/>
</dbReference>
<protein>
    <submittedName>
        <fullName evidence="1">Molecular chaperone Hsp33</fullName>
    </submittedName>
</protein>
<organism evidence="1 2">
    <name type="scientific">Roseimicrobium gellanilyticum</name>
    <dbReference type="NCBI Taxonomy" id="748857"/>
    <lineage>
        <taxon>Bacteria</taxon>
        <taxon>Pseudomonadati</taxon>
        <taxon>Verrucomicrobiota</taxon>
        <taxon>Verrucomicrobiia</taxon>
        <taxon>Verrucomicrobiales</taxon>
        <taxon>Verrucomicrobiaceae</taxon>
        <taxon>Roseimicrobium</taxon>
    </lineage>
</organism>
<dbReference type="InterPro" id="IPR016154">
    <property type="entry name" value="Heat_shock_Hsp33_C"/>
</dbReference>